<dbReference type="InterPro" id="IPR003156">
    <property type="entry name" value="DHHA1_dom"/>
</dbReference>
<dbReference type="EMBL" id="DSBW01000100">
    <property type="protein sequence ID" value="HED30929.1"/>
    <property type="molecule type" value="Genomic_DNA"/>
</dbReference>
<dbReference type="GO" id="GO:0008270">
    <property type="term" value="F:zinc ion binding"/>
    <property type="evidence" value="ECO:0007669"/>
    <property type="project" value="UniProtKB-UniRule"/>
</dbReference>
<dbReference type="InterPro" id="IPR012947">
    <property type="entry name" value="tRNA_SAD"/>
</dbReference>
<dbReference type="SUPFAM" id="SSF50447">
    <property type="entry name" value="Translation proteins"/>
    <property type="match status" value="1"/>
</dbReference>
<dbReference type="SUPFAM" id="SSF55681">
    <property type="entry name" value="Class II aaRS and biotin synthetases"/>
    <property type="match status" value="1"/>
</dbReference>
<protein>
    <recommendedName>
        <fullName evidence="11">Alanine--tRNA ligase</fullName>
        <ecNumber evidence="11">6.1.1.7</ecNumber>
    </recommendedName>
    <alternativeName>
        <fullName evidence="11">Alanyl-tRNA synthetase</fullName>
        <shortName evidence="11">AlaRS</shortName>
    </alternativeName>
</protein>
<evidence type="ECO:0000256" key="9">
    <source>
        <dbReference type="ARBA" id="ARBA00022917"/>
    </source>
</evidence>
<dbReference type="EC" id="6.1.1.7" evidence="11"/>
<dbReference type="InterPro" id="IPR018162">
    <property type="entry name" value="Ala-tRNA-ligase_IIc_anticod-bd"/>
</dbReference>
<feature type="binding site" evidence="11">
    <location>
        <position position="674"/>
    </location>
    <ligand>
        <name>Zn(2+)</name>
        <dbReference type="ChEBI" id="CHEBI:29105"/>
    </ligand>
</feature>
<dbReference type="GO" id="GO:0006419">
    <property type="term" value="P:alanyl-tRNA aminoacylation"/>
    <property type="evidence" value="ECO:0007669"/>
    <property type="project" value="UniProtKB-UniRule"/>
</dbReference>
<dbReference type="InterPro" id="IPR050058">
    <property type="entry name" value="Ala-tRNA_ligase"/>
</dbReference>
<keyword evidence="9 11" id="KW-0648">Protein biosynthesis</keyword>
<dbReference type="AlphaFoldDB" id="A0A831SQC2"/>
<keyword evidence="2 11" id="KW-0820">tRNA-binding</keyword>
<evidence type="ECO:0000256" key="6">
    <source>
        <dbReference type="ARBA" id="ARBA00022833"/>
    </source>
</evidence>
<comment type="function">
    <text evidence="11">Catalyzes the attachment of alanine to tRNA(Ala) in a two-step reaction: alanine is first activated by ATP to form Ala-AMP and then transferred to the acceptor end of tRNA(Ala). Also edits incorrectly charged Ser-tRNA(Ala) and Gly-tRNA(Ala) via its editing domain.</text>
</comment>
<keyword evidence="10 11" id="KW-0030">Aminoacyl-tRNA synthetase</keyword>
<dbReference type="GO" id="GO:0005524">
    <property type="term" value="F:ATP binding"/>
    <property type="evidence" value="ECO:0007669"/>
    <property type="project" value="UniProtKB-UniRule"/>
</dbReference>
<feature type="binding site" evidence="11">
    <location>
        <position position="678"/>
    </location>
    <ligand>
        <name>Zn(2+)</name>
        <dbReference type="ChEBI" id="CHEBI:29105"/>
    </ligand>
</feature>
<dbReference type="HAMAP" id="MF_00036_B">
    <property type="entry name" value="Ala_tRNA_synth_B"/>
    <property type="match status" value="1"/>
</dbReference>
<evidence type="ECO:0000256" key="3">
    <source>
        <dbReference type="ARBA" id="ARBA00022598"/>
    </source>
</evidence>
<comment type="subcellular location">
    <subcellularLocation>
        <location evidence="11">Cytoplasm</location>
    </subcellularLocation>
</comment>
<comment type="cofactor">
    <cofactor evidence="11">
        <name>Zn(2+)</name>
        <dbReference type="ChEBI" id="CHEBI:29105"/>
    </cofactor>
    <text evidence="11">Binds 1 zinc ion per subunit.</text>
</comment>
<keyword evidence="8 11" id="KW-0694">RNA-binding</keyword>
<dbReference type="InterPro" id="IPR009000">
    <property type="entry name" value="Transl_B-barrel_sf"/>
</dbReference>
<evidence type="ECO:0000256" key="5">
    <source>
        <dbReference type="ARBA" id="ARBA00022741"/>
    </source>
</evidence>
<dbReference type="Pfam" id="PF01411">
    <property type="entry name" value="tRNA-synt_2c"/>
    <property type="match status" value="1"/>
</dbReference>
<dbReference type="CDD" id="cd00673">
    <property type="entry name" value="AlaRS_core"/>
    <property type="match status" value="1"/>
</dbReference>
<dbReference type="FunFam" id="3.30.980.10:FF:000004">
    <property type="entry name" value="Alanine--tRNA ligase, cytoplasmic"/>
    <property type="match status" value="1"/>
</dbReference>
<dbReference type="SUPFAM" id="SSF101353">
    <property type="entry name" value="Putative anticodon-binding domain of alanyl-tRNA synthetase (AlaRS)"/>
    <property type="match status" value="1"/>
</dbReference>
<dbReference type="GO" id="GO:0002161">
    <property type="term" value="F:aminoacyl-tRNA deacylase activity"/>
    <property type="evidence" value="ECO:0007669"/>
    <property type="project" value="TreeGrafter"/>
</dbReference>
<keyword evidence="3 11" id="KW-0436">Ligase</keyword>
<dbReference type="Pfam" id="PF02272">
    <property type="entry name" value="DHHA1"/>
    <property type="match status" value="1"/>
</dbReference>
<gene>
    <name evidence="11 13" type="primary">alaS</name>
    <name evidence="13" type="ORF">ENN50_04440</name>
</gene>
<dbReference type="FunFam" id="3.10.310.40:FF:000001">
    <property type="entry name" value="Alanine--tRNA ligase"/>
    <property type="match status" value="1"/>
</dbReference>
<comment type="domain">
    <text evidence="11">Consists of three domains; the N-terminal catalytic domain, the editing domain and the C-terminal C-Ala domain. The editing domain removes incorrectly charged amino acids, while the C-Ala domain, along with tRNA(Ala), serves as a bridge to cooperatively bring together the editing and aminoacylation centers thus stimulating deacylation of misacylated tRNAs.</text>
</comment>
<evidence type="ECO:0000313" key="13">
    <source>
        <dbReference type="EMBL" id="HED30929.1"/>
    </source>
</evidence>
<dbReference type="InterPro" id="IPR018165">
    <property type="entry name" value="Ala-tRNA-synth_IIc_core"/>
</dbReference>
<keyword evidence="11" id="KW-0963">Cytoplasm</keyword>
<dbReference type="PANTHER" id="PTHR11777:SF9">
    <property type="entry name" value="ALANINE--TRNA LIGASE, CYTOPLASMIC"/>
    <property type="match status" value="1"/>
</dbReference>
<dbReference type="InterPro" id="IPR023033">
    <property type="entry name" value="Ala_tRNA_ligase_euk/bac"/>
</dbReference>
<dbReference type="Proteomes" id="UP000886335">
    <property type="component" value="Unassembled WGS sequence"/>
</dbReference>
<dbReference type="GO" id="GO:0005737">
    <property type="term" value="C:cytoplasm"/>
    <property type="evidence" value="ECO:0007669"/>
    <property type="project" value="UniProtKB-SubCell"/>
</dbReference>
<dbReference type="SMART" id="SM00863">
    <property type="entry name" value="tRNA_SAD"/>
    <property type="match status" value="1"/>
</dbReference>
<proteinExistence type="inferred from homology"/>
<comment type="catalytic activity">
    <reaction evidence="11">
        <text>tRNA(Ala) + L-alanine + ATP = L-alanyl-tRNA(Ala) + AMP + diphosphate</text>
        <dbReference type="Rhea" id="RHEA:12540"/>
        <dbReference type="Rhea" id="RHEA-COMP:9657"/>
        <dbReference type="Rhea" id="RHEA-COMP:9923"/>
        <dbReference type="ChEBI" id="CHEBI:30616"/>
        <dbReference type="ChEBI" id="CHEBI:33019"/>
        <dbReference type="ChEBI" id="CHEBI:57972"/>
        <dbReference type="ChEBI" id="CHEBI:78442"/>
        <dbReference type="ChEBI" id="CHEBI:78497"/>
        <dbReference type="ChEBI" id="CHEBI:456215"/>
        <dbReference type="EC" id="6.1.1.7"/>
    </reaction>
</comment>
<evidence type="ECO:0000256" key="11">
    <source>
        <dbReference type="HAMAP-Rule" id="MF_00036"/>
    </source>
</evidence>
<feature type="binding site" evidence="11">
    <location>
        <position position="571"/>
    </location>
    <ligand>
        <name>Zn(2+)</name>
        <dbReference type="ChEBI" id="CHEBI:29105"/>
    </ligand>
</feature>
<comment type="caution">
    <text evidence="13">The sequence shown here is derived from an EMBL/GenBank/DDBJ whole genome shotgun (WGS) entry which is preliminary data.</text>
</comment>
<evidence type="ECO:0000259" key="12">
    <source>
        <dbReference type="PROSITE" id="PS50860"/>
    </source>
</evidence>
<accession>A0A831SQC2</accession>
<dbReference type="PRINTS" id="PR00980">
    <property type="entry name" value="TRNASYNTHALA"/>
</dbReference>
<dbReference type="Gene3D" id="3.10.310.40">
    <property type="match status" value="1"/>
</dbReference>
<dbReference type="SUPFAM" id="SSF55186">
    <property type="entry name" value="ThrRS/AlaRS common domain"/>
    <property type="match status" value="1"/>
</dbReference>
<keyword evidence="6 11" id="KW-0862">Zinc</keyword>
<dbReference type="Pfam" id="PF07973">
    <property type="entry name" value="tRNA_SAD"/>
    <property type="match status" value="1"/>
</dbReference>
<keyword evidence="4 11" id="KW-0479">Metal-binding</keyword>
<dbReference type="GO" id="GO:0004813">
    <property type="term" value="F:alanine-tRNA ligase activity"/>
    <property type="evidence" value="ECO:0007669"/>
    <property type="project" value="UniProtKB-UniRule"/>
</dbReference>
<evidence type="ECO:0000256" key="7">
    <source>
        <dbReference type="ARBA" id="ARBA00022840"/>
    </source>
</evidence>
<dbReference type="GO" id="GO:0000049">
    <property type="term" value="F:tRNA binding"/>
    <property type="evidence" value="ECO:0007669"/>
    <property type="project" value="UniProtKB-KW"/>
</dbReference>
<feature type="binding site" evidence="11">
    <location>
        <position position="575"/>
    </location>
    <ligand>
        <name>Zn(2+)</name>
        <dbReference type="ChEBI" id="CHEBI:29105"/>
    </ligand>
</feature>
<keyword evidence="7 11" id="KW-0067">ATP-binding</keyword>
<evidence type="ECO:0000256" key="10">
    <source>
        <dbReference type="ARBA" id="ARBA00023146"/>
    </source>
</evidence>
<dbReference type="FunFam" id="3.30.930.10:FF:000004">
    <property type="entry name" value="Alanine--tRNA ligase"/>
    <property type="match status" value="1"/>
</dbReference>
<organism evidence="13">
    <name type="scientific">Prosthecochloris aestuarii</name>
    <dbReference type="NCBI Taxonomy" id="1102"/>
    <lineage>
        <taxon>Bacteria</taxon>
        <taxon>Pseudomonadati</taxon>
        <taxon>Chlorobiota</taxon>
        <taxon>Chlorobiia</taxon>
        <taxon>Chlorobiales</taxon>
        <taxon>Chlorobiaceae</taxon>
        <taxon>Prosthecochloris</taxon>
    </lineage>
</organism>
<dbReference type="InterPro" id="IPR018163">
    <property type="entry name" value="Thr/Ala-tRNA-synth_IIc_edit"/>
</dbReference>
<name>A0A831SQC2_PROAE</name>
<evidence type="ECO:0000256" key="8">
    <source>
        <dbReference type="ARBA" id="ARBA00022884"/>
    </source>
</evidence>
<dbReference type="NCBIfam" id="TIGR00344">
    <property type="entry name" value="alaS"/>
    <property type="match status" value="1"/>
</dbReference>
<keyword evidence="5 11" id="KW-0547">Nucleotide-binding</keyword>
<dbReference type="Gene3D" id="3.30.54.20">
    <property type="match status" value="1"/>
</dbReference>
<sequence length="887" mass="99041">MKSRDIRQSFLDFFAAKGHTIVRSAPVIPAEDPTLLFTNAGMNQFKDVFLDKGSRSYSRAVDTQKCIRASGKHNDLEDVGRDTYHHTFFEMLGNWSFGDYYKKEAISWAWELLTEVWKLPRERLYATVYHDDEESFDLWRSVTDIDPDHILKFGDKDNFWEMGETGPCGPCSEIHIDLTEDMTGGELVNAGDYRVIELWNLVFIQYNRQPDGSLEPLPNRHVDTGMGFERVTAVLQQKTSNYDTDIFKPLFDAITEITGVGYKAELDDEQDIAMRVLADHARALTFAITDGAMPGNEGRGYVLRRILRRALRYARKLDFREPLIHKLVGVIAETMGDVFPELGKQYETVQKIVRAEEESFLATLDRGMDIFADITASLKAAGGTVISGPDAFKLYDTYGFPVDLTRLMAAEEGLQVDEQGFETCMQEQKERARSDRREKQQLQEDGSEWNWLLPGHSHSAFCGYEELDKESCICAMKISGGRLLLVLEETPFYAESGGQVGDTGVIENKRYRFSVEDTRKDGDMIYHVIGRIADAETSAELRPQDIRLDPATLDVRALVDAERRRNTERNHTATHLLHAALRTVLGDHVQQKGSLVTPDRLRFDFSHFEKLSDRQLAEVEAIVNREVREARKLVQKPDVPYEEALDMGALAFFGDKYADHVRIVEVPGVSMELCGGTHVSNIGKIGLFKITGESSVAAGIRRLEAVTGQAAEELLWNEYQELQQIRQLLKAHQDEGVAMKVQELLDEKKTLGKQVREIQLSMLLQSALRQLESAEEVNGCRIFTMTADRAGADELRSLGQYLHDRIGCGAGLIAAESGGKVSLVAFAGPEAVRELGIDAGTLIKKAAAEVQGGGGGKPGFATAGGRNASGIANAFETFRASVREALQ</sequence>
<dbReference type="PANTHER" id="PTHR11777">
    <property type="entry name" value="ALANYL-TRNA SYNTHETASE"/>
    <property type="match status" value="1"/>
</dbReference>
<dbReference type="InterPro" id="IPR018164">
    <property type="entry name" value="Ala-tRNA-synth_IIc_N"/>
</dbReference>
<dbReference type="InterPro" id="IPR002318">
    <property type="entry name" value="Ala-tRNA-lgiase_IIc"/>
</dbReference>
<feature type="domain" description="Alanyl-transfer RNA synthetases family profile" evidence="12">
    <location>
        <begin position="1"/>
        <end position="717"/>
    </location>
</feature>
<dbReference type="Gene3D" id="3.30.930.10">
    <property type="entry name" value="Bira Bifunctional Protein, Domain 2"/>
    <property type="match status" value="1"/>
</dbReference>
<comment type="similarity">
    <text evidence="1 11">Belongs to the class-II aminoacyl-tRNA synthetase family.</text>
</comment>
<dbReference type="Gene3D" id="2.40.30.130">
    <property type="match status" value="1"/>
</dbReference>
<dbReference type="Gene3D" id="3.30.980.10">
    <property type="entry name" value="Threonyl-trna Synthetase, Chain A, domain 2"/>
    <property type="match status" value="1"/>
</dbReference>
<evidence type="ECO:0000256" key="2">
    <source>
        <dbReference type="ARBA" id="ARBA00022555"/>
    </source>
</evidence>
<dbReference type="PROSITE" id="PS50860">
    <property type="entry name" value="AA_TRNA_LIGASE_II_ALA"/>
    <property type="match status" value="1"/>
</dbReference>
<dbReference type="InterPro" id="IPR045864">
    <property type="entry name" value="aa-tRNA-synth_II/BPL/LPL"/>
</dbReference>
<reference evidence="13" key="1">
    <citation type="journal article" date="2020" name="mSystems">
        <title>Genome- and Community-Level Interaction Insights into Carbon Utilization and Element Cycling Functions of Hydrothermarchaeota in Hydrothermal Sediment.</title>
        <authorList>
            <person name="Zhou Z."/>
            <person name="Liu Y."/>
            <person name="Xu W."/>
            <person name="Pan J."/>
            <person name="Luo Z.H."/>
            <person name="Li M."/>
        </authorList>
    </citation>
    <scope>NUCLEOTIDE SEQUENCE [LARGE SCALE GENOMIC DNA]</scope>
    <source>
        <strain evidence="13">SpSt-1181</strain>
    </source>
</reference>
<evidence type="ECO:0000256" key="1">
    <source>
        <dbReference type="ARBA" id="ARBA00008226"/>
    </source>
</evidence>
<evidence type="ECO:0000256" key="4">
    <source>
        <dbReference type="ARBA" id="ARBA00022723"/>
    </source>
</evidence>